<dbReference type="AlphaFoldDB" id="E4N6D7"/>
<sequence length="228" mass="24804">MDYLVELRRELDEFGALLNGDLTASVEHCGDWTLTDLARHMGAGNLWVVAAVREKRGDRYDEDAAPADPAALRAWYAQSADALVEALSADPDTEAWTFFPPHTVGFWRRRRAQETLVHRWDAAHALGAPRPLDPELAADGVAEVFEVMAGRMVTRGAATAPERAVRLTATDLGRSWTYGPGEPVAEVSGTAEDLLLTLWGRKPRDTGELHWSGDRAAGLAVLAGPLVP</sequence>
<dbReference type="SUPFAM" id="SSF109854">
    <property type="entry name" value="DinB/YfiT-like putative metalloenzymes"/>
    <property type="match status" value="1"/>
</dbReference>
<dbReference type="PANTHER" id="PTHR40758">
    <property type="entry name" value="CONSERVED PROTEIN"/>
    <property type="match status" value="1"/>
</dbReference>
<accession>E4N6D7</accession>
<evidence type="ECO:0008006" key="5">
    <source>
        <dbReference type="Google" id="ProtNLM"/>
    </source>
</evidence>
<dbReference type="InterPro" id="IPR010872">
    <property type="entry name" value="MDMPI_C-term_domain"/>
</dbReference>
<dbReference type="eggNOG" id="COG3154">
    <property type="taxonomic scope" value="Bacteria"/>
</dbReference>
<dbReference type="HOGENOM" id="CLU_070584_1_0_11"/>
<evidence type="ECO:0000259" key="2">
    <source>
        <dbReference type="Pfam" id="PF11716"/>
    </source>
</evidence>
<dbReference type="RefSeq" id="WP_014134087.1">
    <property type="nucleotide sequence ID" value="NC_016109.1"/>
</dbReference>
<dbReference type="InterPro" id="IPR034660">
    <property type="entry name" value="DinB/YfiT-like"/>
</dbReference>
<keyword evidence="4" id="KW-1185">Reference proteome</keyword>
<dbReference type="GO" id="GO:0005886">
    <property type="term" value="C:plasma membrane"/>
    <property type="evidence" value="ECO:0007669"/>
    <property type="project" value="TreeGrafter"/>
</dbReference>
<organism evidence="3 4">
    <name type="scientific">Kitasatospora setae (strain ATCC 33774 / DSM 43861 / JCM 3304 / KCC A-0304 / NBRC 14216 / KM-6054)</name>
    <name type="common">Streptomyces setae</name>
    <dbReference type="NCBI Taxonomy" id="452652"/>
    <lineage>
        <taxon>Bacteria</taxon>
        <taxon>Bacillati</taxon>
        <taxon>Actinomycetota</taxon>
        <taxon>Actinomycetes</taxon>
        <taxon>Kitasatosporales</taxon>
        <taxon>Streptomycetaceae</taxon>
        <taxon>Kitasatospora</taxon>
    </lineage>
</organism>
<dbReference type="Pfam" id="PF11716">
    <property type="entry name" value="MDMPI_N"/>
    <property type="match status" value="1"/>
</dbReference>
<feature type="domain" description="Mycothiol-dependent maleylpyruvate isomerase metal-binding" evidence="2">
    <location>
        <begin position="6"/>
        <end position="123"/>
    </location>
</feature>
<dbReference type="PATRIC" id="fig|452652.3.peg.921"/>
<dbReference type="InterPro" id="IPR017517">
    <property type="entry name" value="Maleyloyr_isom"/>
</dbReference>
<feature type="domain" description="MDMPI C-terminal" evidence="1">
    <location>
        <begin position="135"/>
        <end position="217"/>
    </location>
</feature>
<dbReference type="Pfam" id="PF07398">
    <property type="entry name" value="MDMPI_C"/>
    <property type="match status" value="1"/>
</dbReference>
<name>E4N6D7_KITSK</name>
<protein>
    <recommendedName>
        <fullName evidence="5">Mycothiol-dependent maleylpyruvate isomerase metal-binding domain-containing protein</fullName>
    </recommendedName>
</protein>
<dbReference type="GO" id="GO:0046872">
    <property type="term" value="F:metal ion binding"/>
    <property type="evidence" value="ECO:0007669"/>
    <property type="project" value="InterPro"/>
</dbReference>
<dbReference type="InterPro" id="IPR024344">
    <property type="entry name" value="MDMPI_metal-binding"/>
</dbReference>
<reference evidence="3 4" key="1">
    <citation type="journal article" date="2010" name="DNA Res.">
        <title>Genome sequence of Kitasatospora setae NBRC 14216T: an evolutionary snapshot of the family Streptomycetaceae.</title>
        <authorList>
            <person name="Ichikawa N."/>
            <person name="Oguchi A."/>
            <person name="Ikeda H."/>
            <person name="Ishikawa J."/>
            <person name="Kitani S."/>
            <person name="Watanabe Y."/>
            <person name="Nakamura S."/>
            <person name="Katano Y."/>
            <person name="Kishi E."/>
            <person name="Sasagawa M."/>
            <person name="Ankai A."/>
            <person name="Fukui S."/>
            <person name="Hashimoto Y."/>
            <person name="Kamata S."/>
            <person name="Otoguro M."/>
            <person name="Tanikawa S."/>
            <person name="Nihira T."/>
            <person name="Horinouchi S."/>
            <person name="Ohnishi Y."/>
            <person name="Hayakawa M."/>
            <person name="Kuzuyama T."/>
            <person name="Arisawa A."/>
            <person name="Nomoto F."/>
            <person name="Miura H."/>
            <person name="Takahashi Y."/>
            <person name="Fujita N."/>
        </authorList>
    </citation>
    <scope>NUCLEOTIDE SEQUENCE [LARGE SCALE GENOMIC DNA]</scope>
    <source>
        <strain evidence="4">ATCC 33774 / DSM 43861 / JCM 3304 / KCC A-0304 / NBRC 14216 / KM-6054</strain>
    </source>
</reference>
<evidence type="ECO:0000313" key="3">
    <source>
        <dbReference type="EMBL" id="BAJ26768.1"/>
    </source>
</evidence>
<dbReference type="Gene3D" id="1.20.120.450">
    <property type="entry name" value="dinb family like domain"/>
    <property type="match status" value="1"/>
</dbReference>
<evidence type="ECO:0000313" key="4">
    <source>
        <dbReference type="Proteomes" id="UP000007076"/>
    </source>
</evidence>
<proteinExistence type="predicted"/>
<dbReference type="STRING" id="452652.KSE_09310"/>
<evidence type="ECO:0000259" key="1">
    <source>
        <dbReference type="Pfam" id="PF07398"/>
    </source>
</evidence>
<dbReference type="NCBIfam" id="TIGR03083">
    <property type="entry name" value="maleylpyruvate isomerase family mycothiol-dependent enzyme"/>
    <property type="match status" value="1"/>
</dbReference>
<gene>
    <name evidence="3" type="ordered locus">KSE_09310</name>
</gene>
<dbReference type="Proteomes" id="UP000007076">
    <property type="component" value="Chromosome"/>
</dbReference>
<dbReference type="PANTHER" id="PTHR40758:SF1">
    <property type="entry name" value="CONSERVED PROTEIN"/>
    <property type="match status" value="1"/>
</dbReference>
<dbReference type="EMBL" id="AP010968">
    <property type="protein sequence ID" value="BAJ26768.1"/>
    <property type="molecule type" value="Genomic_DNA"/>
</dbReference>
<dbReference type="KEGG" id="ksk:KSE_09310"/>